<comment type="similarity">
    <text evidence="8 9">Belongs to the TonB-dependent receptor family.</text>
</comment>
<dbReference type="InterPro" id="IPR008969">
    <property type="entry name" value="CarboxyPept-like_regulatory"/>
</dbReference>
<dbReference type="AlphaFoldDB" id="A0A6N2X2N5"/>
<accession>A0A6N2X2N5</accession>
<evidence type="ECO:0000256" key="4">
    <source>
        <dbReference type="ARBA" id="ARBA00022692"/>
    </source>
</evidence>
<evidence type="ECO:0000256" key="8">
    <source>
        <dbReference type="PROSITE-ProRule" id="PRU01360"/>
    </source>
</evidence>
<dbReference type="Gene3D" id="2.170.130.10">
    <property type="entry name" value="TonB-dependent receptor, plug domain"/>
    <property type="match status" value="1"/>
</dbReference>
<dbReference type="FunFam" id="2.60.40.1120:FF:000003">
    <property type="entry name" value="Outer membrane protein Omp121"/>
    <property type="match status" value="1"/>
</dbReference>
<dbReference type="InterPro" id="IPR023997">
    <property type="entry name" value="TonB-dep_OMP_SusC/RagA_CS"/>
</dbReference>
<dbReference type="Pfam" id="PF13715">
    <property type="entry name" value="CarbopepD_reg_2"/>
    <property type="match status" value="1"/>
</dbReference>
<proteinExistence type="inferred from homology"/>
<evidence type="ECO:0000256" key="9">
    <source>
        <dbReference type="RuleBase" id="RU003357"/>
    </source>
</evidence>
<dbReference type="Pfam" id="PF07715">
    <property type="entry name" value="Plug"/>
    <property type="match status" value="1"/>
</dbReference>
<keyword evidence="3 8" id="KW-1134">Transmembrane beta strand</keyword>
<keyword evidence="12" id="KW-0675">Receptor</keyword>
<dbReference type="Gene3D" id="2.40.170.20">
    <property type="entry name" value="TonB-dependent receptor, beta-barrel domain"/>
    <property type="match status" value="1"/>
</dbReference>
<dbReference type="EMBL" id="CACRSU010000048">
    <property type="protein sequence ID" value="VYT48126.1"/>
    <property type="molecule type" value="Genomic_DNA"/>
</dbReference>
<dbReference type="SUPFAM" id="SSF56935">
    <property type="entry name" value="Porins"/>
    <property type="match status" value="1"/>
</dbReference>
<keyword evidence="4 8" id="KW-0812">Transmembrane</keyword>
<dbReference type="InterPro" id="IPR036942">
    <property type="entry name" value="Beta-barrel_TonB_sf"/>
</dbReference>
<dbReference type="PROSITE" id="PS52016">
    <property type="entry name" value="TONB_DEPENDENT_REC_3"/>
    <property type="match status" value="1"/>
</dbReference>
<comment type="subcellular location">
    <subcellularLocation>
        <location evidence="1 8">Cell outer membrane</location>
        <topology evidence="1 8">Multi-pass membrane protein</topology>
    </subcellularLocation>
</comment>
<dbReference type="InterPro" id="IPR000531">
    <property type="entry name" value="Beta-barrel_TonB"/>
</dbReference>
<evidence type="ECO:0000256" key="3">
    <source>
        <dbReference type="ARBA" id="ARBA00022452"/>
    </source>
</evidence>
<dbReference type="Pfam" id="PF00593">
    <property type="entry name" value="TonB_dep_Rec_b-barrel"/>
    <property type="match status" value="1"/>
</dbReference>
<keyword evidence="2 8" id="KW-0813">Transport</keyword>
<evidence type="ECO:0000259" key="11">
    <source>
        <dbReference type="Pfam" id="PF07715"/>
    </source>
</evidence>
<dbReference type="InterPro" id="IPR012910">
    <property type="entry name" value="Plug_dom"/>
</dbReference>
<organism evidence="12">
    <name type="scientific">Bacteroides intestinalis</name>
    <dbReference type="NCBI Taxonomy" id="329854"/>
    <lineage>
        <taxon>Bacteria</taxon>
        <taxon>Pseudomonadati</taxon>
        <taxon>Bacteroidota</taxon>
        <taxon>Bacteroidia</taxon>
        <taxon>Bacteroidales</taxon>
        <taxon>Bacteroidaceae</taxon>
        <taxon>Bacteroides</taxon>
    </lineage>
</organism>
<dbReference type="InterPro" id="IPR039426">
    <property type="entry name" value="TonB-dep_rcpt-like"/>
</dbReference>
<dbReference type="Gene3D" id="2.60.40.1120">
    <property type="entry name" value="Carboxypeptidase-like, regulatory domain"/>
    <property type="match status" value="1"/>
</dbReference>
<dbReference type="NCBIfam" id="TIGR04057">
    <property type="entry name" value="SusC_RagA_signa"/>
    <property type="match status" value="1"/>
</dbReference>
<keyword evidence="6 8" id="KW-0472">Membrane</keyword>
<evidence type="ECO:0000256" key="2">
    <source>
        <dbReference type="ARBA" id="ARBA00022448"/>
    </source>
</evidence>
<evidence type="ECO:0000256" key="5">
    <source>
        <dbReference type="ARBA" id="ARBA00023077"/>
    </source>
</evidence>
<evidence type="ECO:0000256" key="7">
    <source>
        <dbReference type="ARBA" id="ARBA00023237"/>
    </source>
</evidence>
<evidence type="ECO:0000313" key="12">
    <source>
        <dbReference type="EMBL" id="VYT48126.1"/>
    </source>
</evidence>
<keyword evidence="5 9" id="KW-0798">TonB box</keyword>
<evidence type="ECO:0000256" key="1">
    <source>
        <dbReference type="ARBA" id="ARBA00004571"/>
    </source>
</evidence>
<keyword evidence="7 8" id="KW-0998">Cell outer membrane</keyword>
<feature type="domain" description="TonB-dependent receptor-like beta-barrel" evidence="10">
    <location>
        <begin position="497"/>
        <end position="842"/>
    </location>
</feature>
<evidence type="ECO:0000256" key="6">
    <source>
        <dbReference type="ARBA" id="ARBA00023136"/>
    </source>
</evidence>
<feature type="domain" description="TonB-dependent receptor plug" evidence="11">
    <location>
        <begin position="137"/>
        <end position="244"/>
    </location>
</feature>
<gene>
    <name evidence="12" type="ORF">BILFYP9_04112</name>
</gene>
<reference evidence="12" key="1">
    <citation type="submission" date="2019-11" db="EMBL/GenBank/DDBJ databases">
        <authorList>
            <person name="Feng L."/>
        </authorList>
    </citation>
    <scope>NUCLEOTIDE SEQUENCE</scope>
    <source>
        <strain evidence="12">BintestinalisLFYP9</strain>
    </source>
</reference>
<evidence type="ECO:0000259" key="10">
    <source>
        <dbReference type="Pfam" id="PF00593"/>
    </source>
</evidence>
<dbReference type="InterPro" id="IPR037066">
    <property type="entry name" value="Plug_dom_sf"/>
</dbReference>
<name>A0A6N2X2N5_9BACE</name>
<dbReference type="NCBIfam" id="TIGR04056">
    <property type="entry name" value="OMP_RagA_SusC"/>
    <property type="match status" value="1"/>
</dbReference>
<sequence>MRELVFLINGNLNQKNVFMKNTNSYFKPLVLLFLLSVIPSWGFAQSIRVQGVVNDNASESIIGANVTEKGTTNGVITDLDGKFSLSVQKGATLVISYIGYVTQEIPVENETELKVILKEDSKALEEVVVIGYGTARKSDVTGSIASVGGDKLREVPAADVSYALQNRIAGVDMSQTSSRPGATMQIRIRGTRSLSATNDPLIVLDGIPFMGSLTDINPSDIKSMDILKDASSTAIYGSRGANGVILITTHKGVTGAPAKVSYNGYVGLKKVFSKYPMMNGEKFAEMRKYAGKFENSMDESDDVNTDWQDLMYRNGFVTSHDVNISGGTQGGNYSFGGAYYKDQGVIPTQNYTRYSLRGSFDQGVGKYFRFGLTTNSNYNVTKGNNIGLYGVLSVSPIANPYNEDGTLKRTVKYNSQDEAFVMTRDVVENLEEKWLNESKGFGTYNNLFAEVQCPWIKGLKYRMNLGLNYRSTKQGEFTGYGINNTAPDAPSTAALAHSETTNWAVENLLTYDRTIGKHQFNIIGMYSAEQTVYTRSHVAGRDIPAEYFQYYNIGRAEGTITVNPSNWNYQKTGLMSWMGRAMYTYDNRYMLMATVRSDASSRLAKGHQWHTYPAVSAGWNIRNEAFMDGIEWLDILKLRVGYGETSNQAVDPYKTLGRLNTRPYNFGPTNFATGYYVSEMPNAMLGWEYSSTWNVGLDFTLFNGRLSGTFEYYIQKTHDLLQNVNLPSTSGVGSYMANVGKTENKGFELTLNGTILDNHNGWTWDASLNLSANRNKLVELASKKDRDEGNGWFVGYPIDAIFDYEYVGLWQEGDPYLDILEPGGNVGMIKVKYTGDYNADGTPVRAIGPEDRQIMSLESKFQGGFSTRVAYKNFDLNVITAFKCGGKLLSTLHHSSGYLNMLSGRRGQVDVDYWTEENTNAKYPKPGGIQSGDNPKYGSTLGYFDASYWKVRTITLGYNMDNQRWLKQLGVQGLRAYVTIQNPFVICSPFHKETGLDPETNSYGDENVAVVGFQRRFLTVGTNSPSTRNYLFGINLTF</sequence>
<dbReference type="FunFam" id="2.170.130.10:FF:000008">
    <property type="entry name" value="SusC/RagA family TonB-linked outer membrane protein"/>
    <property type="match status" value="1"/>
</dbReference>
<dbReference type="InterPro" id="IPR023996">
    <property type="entry name" value="TonB-dep_OMP_SusC/RagA"/>
</dbReference>
<dbReference type="GO" id="GO:0009279">
    <property type="term" value="C:cell outer membrane"/>
    <property type="evidence" value="ECO:0007669"/>
    <property type="project" value="UniProtKB-SubCell"/>
</dbReference>
<protein>
    <submittedName>
        <fullName evidence="12">TonB-dependent Receptor Plug Domain protein</fullName>
    </submittedName>
</protein>
<dbReference type="SUPFAM" id="SSF49464">
    <property type="entry name" value="Carboxypeptidase regulatory domain-like"/>
    <property type="match status" value="1"/>
</dbReference>